<feature type="signal peptide" evidence="2">
    <location>
        <begin position="1"/>
        <end position="27"/>
    </location>
</feature>
<dbReference type="InterPro" id="IPR021417">
    <property type="entry name" value="DUF3060"/>
</dbReference>
<evidence type="ECO:0000256" key="1">
    <source>
        <dbReference type="SAM" id="MobiDB-lite"/>
    </source>
</evidence>
<dbReference type="RefSeq" id="WP_215918695.1">
    <property type="nucleotide sequence ID" value="NZ_JAHKNI010000006.1"/>
</dbReference>
<protein>
    <submittedName>
        <fullName evidence="3">DUF3060 domain-containing protein</fullName>
    </submittedName>
</protein>
<gene>
    <name evidence="3" type="ORF">KO481_19995</name>
</gene>
<sequence>MTANFARRIPAAAATAALIVLTAGAFAAGSAAATPPAAPATTADPTPDLPFPGGVSVSPDGIGLPGVQLQSDGSMNITGDNANKVVACGGKNIGIAGNNNTLTVTGGCGIVTISGSGNHITLDSAATITVTGQNNNVAYRSGTPPVNNKGAHNLVHRA</sequence>
<comment type="caution">
    <text evidence="3">The sequence shown here is derived from an EMBL/GenBank/DDBJ whole genome shotgun (WGS) entry which is preliminary data.</text>
</comment>
<evidence type="ECO:0000256" key="2">
    <source>
        <dbReference type="SAM" id="SignalP"/>
    </source>
</evidence>
<feature type="region of interest" description="Disordered" evidence="1">
    <location>
        <begin position="34"/>
        <end position="53"/>
    </location>
</feature>
<feature type="chain" id="PRO_5045403508" evidence="2">
    <location>
        <begin position="28"/>
        <end position="158"/>
    </location>
</feature>
<keyword evidence="2" id="KW-0732">Signal</keyword>
<keyword evidence="4" id="KW-1185">Reference proteome</keyword>
<organism evidence="3 4">
    <name type="scientific">Nocardia albiluteola</name>
    <dbReference type="NCBI Taxonomy" id="2842303"/>
    <lineage>
        <taxon>Bacteria</taxon>
        <taxon>Bacillati</taxon>
        <taxon>Actinomycetota</taxon>
        <taxon>Actinomycetes</taxon>
        <taxon>Mycobacteriales</taxon>
        <taxon>Nocardiaceae</taxon>
        <taxon>Nocardia</taxon>
    </lineage>
</organism>
<dbReference type="Proteomes" id="UP000733379">
    <property type="component" value="Unassembled WGS sequence"/>
</dbReference>
<evidence type="ECO:0000313" key="4">
    <source>
        <dbReference type="Proteomes" id="UP000733379"/>
    </source>
</evidence>
<dbReference type="Pfam" id="PF11259">
    <property type="entry name" value="DUF3060"/>
    <property type="match status" value="1"/>
</dbReference>
<name>A0ABS6B0Y6_9NOCA</name>
<dbReference type="EMBL" id="JAHKNI010000006">
    <property type="protein sequence ID" value="MBU3063803.1"/>
    <property type="molecule type" value="Genomic_DNA"/>
</dbReference>
<reference evidence="3 4" key="1">
    <citation type="submission" date="2021-06" db="EMBL/GenBank/DDBJ databases">
        <title>Actinomycetes sequencing.</title>
        <authorList>
            <person name="Shan Q."/>
        </authorList>
    </citation>
    <scope>NUCLEOTIDE SEQUENCE [LARGE SCALE GENOMIC DNA]</scope>
    <source>
        <strain evidence="3 4">NEAU-G5</strain>
    </source>
</reference>
<proteinExistence type="predicted"/>
<evidence type="ECO:0000313" key="3">
    <source>
        <dbReference type="EMBL" id="MBU3063803.1"/>
    </source>
</evidence>
<accession>A0ABS6B0Y6</accession>
<feature type="compositionally biased region" description="Low complexity" evidence="1">
    <location>
        <begin position="34"/>
        <end position="46"/>
    </location>
</feature>